<keyword evidence="3" id="KW-1185">Reference proteome</keyword>
<evidence type="ECO:0000313" key="3">
    <source>
        <dbReference type="Proteomes" id="UP000507470"/>
    </source>
</evidence>
<protein>
    <submittedName>
        <fullName evidence="2">Uncharacterized protein</fullName>
    </submittedName>
</protein>
<dbReference type="OrthoDB" id="6106480at2759"/>
<dbReference type="Proteomes" id="UP000507470">
    <property type="component" value="Unassembled WGS sequence"/>
</dbReference>
<proteinExistence type="predicted"/>
<gene>
    <name evidence="2" type="ORF">MCOR_44622</name>
</gene>
<evidence type="ECO:0000256" key="1">
    <source>
        <dbReference type="SAM" id="SignalP"/>
    </source>
</evidence>
<dbReference type="AlphaFoldDB" id="A0A6J8DUJ6"/>
<accession>A0A6J8DUJ6</accession>
<keyword evidence="1" id="KW-0732">Signal</keyword>
<feature type="chain" id="PRO_5026796826" evidence="1">
    <location>
        <begin position="20"/>
        <end position="248"/>
    </location>
</feature>
<dbReference type="EMBL" id="CACVKT020007870">
    <property type="protein sequence ID" value="CAC5411545.1"/>
    <property type="molecule type" value="Genomic_DNA"/>
</dbReference>
<organism evidence="2 3">
    <name type="scientific">Mytilus coruscus</name>
    <name type="common">Sea mussel</name>
    <dbReference type="NCBI Taxonomy" id="42192"/>
    <lineage>
        <taxon>Eukaryota</taxon>
        <taxon>Metazoa</taxon>
        <taxon>Spiralia</taxon>
        <taxon>Lophotrochozoa</taxon>
        <taxon>Mollusca</taxon>
        <taxon>Bivalvia</taxon>
        <taxon>Autobranchia</taxon>
        <taxon>Pteriomorphia</taxon>
        <taxon>Mytilida</taxon>
        <taxon>Mytiloidea</taxon>
        <taxon>Mytilidae</taxon>
        <taxon>Mytilinae</taxon>
        <taxon>Mytilus</taxon>
    </lineage>
</organism>
<evidence type="ECO:0000313" key="2">
    <source>
        <dbReference type="EMBL" id="CAC5411545.1"/>
    </source>
</evidence>
<feature type="signal peptide" evidence="1">
    <location>
        <begin position="1"/>
        <end position="19"/>
    </location>
</feature>
<sequence>MWRLTIALLVISLLPIAEGCRVCPEGVVPYRCTKTPCQGHQCEGAVCRNNYCGGACSRLWYEDRGGSLMDVTGRCEFRCPGSLDCLPGTYTPCIRNPCDTNSCKGYPNAKCCPVYCGGCHDLWYVNGVCKTCPNGIKKVKCFVNPCQGQNCKGAKCRPNYCGGCNRLWYTTGGSDVTKNVVIANVCSVEFRCPGSSDCLPGVFPAPCVRDPCDERSCKSHPNAICCPVYCGGCHDLWYVNGEKVACKK</sequence>
<reference evidence="2 3" key="1">
    <citation type="submission" date="2020-06" db="EMBL/GenBank/DDBJ databases">
        <authorList>
            <person name="Li R."/>
            <person name="Bekaert M."/>
        </authorList>
    </citation>
    <scope>NUCLEOTIDE SEQUENCE [LARGE SCALE GENOMIC DNA]</scope>
    <source>
        <strain evidence="3">wild</strain>
    </source>
</reference>
<name>A0A6J8DUJ6_MYTCO</name>